<dbReference type="SMART" id="SM00060">
    <property type="entry name" value="FN3"/>
    <property type="match status" value="2"/>
</dbReference>
<reference evidence="6 7" key="1">
    <citation type="submission" date="2020-08" db="EMBL/GenBank/DDBJ databases">
        <title>Genome sequence of Diaphorobacter ruginosibacter DSM 27467T.</title>
        <authorList>
            <person name="Hyun D.-W."/>
            <person name="Bae J.-W."/>
        </authorList>
    </citation>
    <scope>NUCLEOTIDE SEQUENCE [LARGE SCALE GENOMIC DNA]</scope>
    <source>
        <strain evidence="6 7">DSM 27467</strain>
    </source>
</reference>
<dbReference type="Pfam" id="PF00041">
    <property type="entry name" value="fn3"/>
    <property type="match status" value="2"/>
</dbReference>
<feature type="transmembrane region" description="Helical" evidence="4">
    <location>
        <begin position="1031"/>
        <end position="1053"/>
    </location>
</feature>
<sequence>MYQNSSLGRWLAASALYLGLLGGSHAGWAPGADFASARLLHTATLLPDGSVWLAGGQDGSGGVLASTQRLDPGSGRWVAAANLPQPRLAHTSTRLRNGTVLIAGGTSTTGGPLGSAFIYDAQADAFTPAGADMAVRRRHHTATLLQDGRVLVVGGQGMAGQAALRSAEIYDPATRTWTGIDEMPGSGARQHTATLLANGQVLVAGGTDNHENPTLAAFVFNPASGAWQSVPMPAGQQRRGHTATLLPDGRVYLAGGLDSAGPRRDSLIFDPASRAWTQGPELNVPRGEHHATLMPDGRVLLTGGTGRGPNGPIHLASAEAFDPQANTHMGEGSMAAGRSHHTATLLAGGELLVAGGGDAMASVELFTQTQAPVSVAALTATSGSRRATPLGDGSVLVAGGIRNNVEAVPPVRYLPSSNQWLPAGTPVATGLRASHTQSLLRDGQVLAVGGYGDGGVTLGSAELYDPVGNTWSAAAALTQLRQLHSATLLADGSVLVAGGMTAFNPSTALGHAEIYRATDRTWETAAPLLAPRSAQAAVPLPGNRVLVIGGQSAQGAGMASVERYDAGTNTWTAVAPMAQPRRWGHTATLLHSGRVLVSGGDDGTYRGAELYDPATDTWQPAGTMVNRRSFHTATLLADGRVLVAGGYAGPANAAVQRHMEIYDPVSNRWEDAGSLNQDRAGGHTATLLPNGQVLVVGSALVSVPPGDSEPPLLITPSPQAAGRQRPAIAAIQGARRAGVPLQLQGSGFLGDSEGGSGATQQSASNLPVLRLERLGGGPALWVAAAQSDATSLVSLPLPGWLPDGPYSVRVVTGGVASVAYTLLMPADGDPPGMPMSLSAQPGDGQVAITWQAPSGSPVPVSYTVTAQPGGAACTAQHPATTCTVRNLVNGTVYSFTATAVALDGSTSAPSAPVTATPAESIPPVGAPGVPTGLAAQAGDRQVTLRWQAPAGNPVPTSYSVTAQPGGGGCTAQHPSTTCTVPGLNNGTAYAFTVSATAASGTSAPSPQVTATPRAAGPGPNPDPGHPGNLRAVPALGVPALAFLAFGAGALGALRLRRRA</sequence>
<accession>A0A7G9RTA5</accession>
<dbReference type="InterPro" id="IPR011043">
    <property type="entry name" value="Gal_Oxase/kelch_b-propeller"/>
</dbReference>
<evidence type="ECO:0000256" key="2">
    <source>
        <dbReference type="ARBA" id="ARBA00022737"/>
    </source>
</evidence>
<evidence type="ECO:0000256" key="1">
    <source>
        <dbReference type="ARBA" id="ARBA00022441"/>
    </source>
</evidence>
<dbReference type="AlphaFoldDB" id="A0A7G9RTA5"/>
<dbReference type="SUPFAM" id="SSF49265">
    <property type="entry name" value="Fibronectin type III"/>
    <property type="match status" value="1"/>
</dbReference>
<keyword evidence="4" id="KW-1133">Transmembrane helix</keyword>
<keyword evidence="1" id="KW-0880">Kelch repeat</keyword>
<keyword evidence="7" id="KW-1185">Reference proteome</keyword>
<dbReference type="SMART" id="SM00612">
    <property type="entry name" value="Kelch"/>
    <property type="match status" value="11"/>
</dbReference>
<evidence type="ECO:0000313" key="6">
    <source>
        <dbReference type="EMBL" id="QNN58830.1"/>
    </source>
</evidence>
<dbReference type="InterPro" id="IPR003961">
    <property type="entry name" value="FN3_dom"/>
</dbReference>
<dbReference type="Pfam" id="PF24681">
    <property type="entry name" value="Kelch_KLHDC2_KLHL20_DRC7"/>
    <property type="match status" value="2"/>
</dbReference>
<dbReference type="CDD" id="cd00063">
    <property type="entry name" value="FN3"/>
    <property type="match status" value="2"/>
</dbReference>
<name>A0A7G9RTA5_9BURK</name>
<evidence type="ECO:0000313" key="7">
    <source>
        <dbReference type="Proteomes" id="UP000515811"/>
    </source>
</evidence>
<dbReference type="RefSeq" id="WP_187599535.1">
    <property type="nucleotide sequence ID" value="NZ_CP060714.1"/>
</dbReference>
<dbReference type="SUPFAM" id="SSF117281">
    <property type="entry name" value="Kelch motif"/>
    <property type="match status" value="2"/>
</dbReference>
<dbReference type="Proteomes" id="UP000515811">
    <property type="component" value="Chromosome"/>
</dbReference>
<feature type="domain" description="Fibronectin type-III" evidence="5">
    <location>
        <begin position="830"/>
        <end position="920"/>
    </location>
</feature>
<feature type="region of interest" description="Disordered" evidence="3">
    <location>
        <begin position="999"/>
        <end position="1028"/>
    </location>
</feature>
<keyword evidence="4" id="KW-0472">Membrane</keyword>
<evidence type="ECO:0000256" key="3">
    <source>
        <dbReference type="SAM" id="MobiDB-lite"/>
    </source>
</evidence>
<gene>
    <name evidence="6" type="ORF">H9K76_08505</name>
</gene>
<dbReference type="Gene3D" id="2.120.10.80">
    <property type="entry name" value="Kelch-type beta propeller"/>
    <property type="match status" value="3"/>
</dbReference>
<organism evidence="6 7">
    <name type="scientific">Diaphorobacter ruginosibacter</name>
    <dbReference type="NCBI Taxonomy" id="1715720"/>
    <lineage>
        <taxon>Bacteria</taxon>
        <taxon>Pseudomonadati</taxon>
        <taxon>Pseudomonadota</taxon>
        <taxon>Betaproteobacteria</taxon>
        <taxon>Burkholderiales</taxon>
        <taxon>Comamonadaceae</taxon>
        <taxon>Diaphorobacter</taxon>
    </lineage>
</organism>
<dbReference type="SUPFAM" id="SSF50965">
    <property type="entry name" value="Galactose oxidase, central domain"/>
    <property type="match status" value="1"/>
</dbReference>
<evidence type="ECO:0000259" key="5">
    <source>
        <dbReference type="PROSITE" id="PS50853"/>
    </source>
</evidence>
<dbReference type="Gene3D" id="2.60.40.10">
    <property type="entry name" value="Immunoglobulins"/>
    <property type="match status" value="2"/>
</dbReference>
<keyword evidence="4" id="KW-0812">Transmembrane</keyword>
<protein>
    <submittedName>
        <fullName evidence="6">Fibronectin type III domain-containing protein</fullName>
    </submittedName>
</protein>
<dbReference type="PANTHER" id="PTHR46344:SF27">
    <property type="entry name" value="KELCH REPEAT SUPERFAMILY PROTEIN"/>
    <property type="match status" value="1"/>
</dbReference>
<dbReference type="KEGG" id="drg:H9K76_08505"/>
<dbReference type="EMBL" id="CP060714">
    <property type="protein sequence ID" value="QNN58830.1"/>
    <property type="molecule type" value="Genomic_DNA"/>
</dbReference>
<dbReference type="InterPro" id="IPR013783">
    <property type="entry name" value="Ig-like_fold"/>
</dbReference>
<dbReference type="InterPro" id="IPR006652">
    <property type="entry name" value="Kelch_1"/>
</dbReference>
<proteinExistence type="predicted"/>
<dbReference type="Gene3D" id="2.130.10.80">
    <property type="entry name" value="Galactose oxidase/kelch, beta-propeller"/>
    <property type="match status" value="4"/>
</dbReference>
<dbReference type="PROSITE" id="PS50853">
    <property type="entry name" value="FN3"/>
    <property type="match status" value="2"/>
</dbReference>
<dbReference type="PANTHER" id="PTHR46344">
    <property type="entry name" value="OS02G0202900 PROTEIN"/>
    <property type="match status" value="1"/>
</dbReference>
<keyword evidence="2" id="KW-0677">Repeat</keyword>
<feature type="domain" description="Fibronectin type-III" evidence="5">
    <location>
        <begin position="926"/>
        <end position="1015"/>
    </location>
</feature>
<dbReference type="InterPro" id="IPR015915">
    <property type="entry name" value="Kelch-typ_b-propeller"/>
</dbReference>
<dbReference type="InterPro" id="IPR036116">
    <property type="entry name" value="FN3_sf"/>
</dbReference>
<dbReference type="InterPro" id="IPR037293">
    <property type="entry name" value="Gal_Oxidase_central_sf"/>
</dbReference>
<dbReference type="Pfam" id="PF01344">
    <property type="entry name" value="Kelch_1"/>
    <property type="match status" value="2"/>
</dbReference>
<evidence type="ECO:0000256" key="4">
    <source>
        <dbReference type="SAM" id="Phobius"/>
    </source>
</evidence>